<keyword evidence="1" id="KW-0812">Transmembrane</keyword>
<keyword evidence="1" id="KW-0472">Membrane</keyword>
<reference evidence="2 3" key="1">
    <citation type="submission" date="2019-03" db="EMBL/GenBank/DDBJ databases">
        <title>Bradyrhizobium strains diversity.</title>
        <authorList>
            <person name="Urquiaga M.C.O."/>
            <person name="Hungria M."/>
            <person name="Delamuta J.R.M."/>
            <person name="Klepa M.S."/>
        </authorList>
    </citation>
    <scope>NUCLEOTIDE SEQUENCE [LARGE SCALE GENOMIC DNA]</scope>
    <source>
        <strain evidence="2 3">CNPSo 3426</strain>
    </source>
</reference>
<evidence type="ECO:0000313" key="2">
    <source>
        <dbReference type="EMBL" id="TFV80675.1"/>
    </source>
</evidence>
<dbReference type="AlphaFoldDB" id="A0A4Y9PQL3"/>
<keyword evidence="1" id="KW-1133">Transmembrane helix</keyword>
<comment type="caution">
    <text evidence="2">The sequence shown here is derived from an EMBL/GenBank/DDBJ whole genome shotgun (WGS) entry which is preliminary data.</text>
</comment>
<dbReference type="EMBL" id="SPQS01000001">
    <property type="protein sequence ID" value="TFV80675.1"/>
    <property type="molecule type" value="Genomic_DNA"/>
</dbReference>
<proteinExistence type="predicted"/>
<organism evidence="2 3">
    <name type="scientific">Bradyrhizobium frederickii</name>
    <dbReference type="NCBI Taxonomy" id="2560054"/>
    <lineage>
        <taxon>Bacteria</taxon>
        <taxon>Pseudomonadati</taxon>
        <taxon>Pseudomonadota</taxon>
        <taxon>Alphaproteobacteria</taxon>
        <taxon>Hyphomicrobiales</taxon>
        <taxon>Nitrobacteraceae</taxon>
        <taxon>Bradyrhizobium</taxon>
    </lineage>
</organism>
<dbReference type="RefSeq" id="WP_135161980.1">
    <property type="nucleotide sequence ID" value="NZ_SPQS01000001.1"/>
</dbReference>
<protein>
    <submittedName>
        <fullName evidence="2">Uncharacterized protein</fullName>
    </submittedName>
</protein>
<dbReference type="Proteomes" id="UP000297700">
    <property type="component" value="Unassembled WGS sequence"/>
</dbReference>
<gene>
    <name evidence="2" type="ORF">E4K64_02395</name>
</gene>
<accession>A0A4Y9PQL3</accession>
<evidence type="ECO:0000313" key="3">
    <source>
        <dbReference type="Proteomes" id="UP000297700"/>
    </source>
</evidence>
<name>A0A4Y9PQL3_9BRAD</name>
<feature type="transmembrane region" description="Helical" evidence="1">
    <location>
        <begin position="264"/>
        <end position="282"/>
    </location>
</feature>
<feature type="transmembrane region" description="Helical" evidence="1">
    <location>
        <begin position="31"/>
        <end position="51"/>
    </location>
</feature>
<evidence type="ECO:0000256" key="1">
    <source>
        <dbReference type="SAM" id="Phobius"/>
    </source>
</evidence>
<sequence length="289" mass="30891">MPMAERSPQAPAFLQLARLFHVTVRAARKHWVLSLMIGAILLAALGSLAVGRKVESWTATSTIAIGTVPTLQSIFGPAGAGVEPMESARDLVTRIGAVQFQSTVLADARKALPDSRGAFGGASLRGIVIDDSSIRLEASSASKEEAATLLQQGILAIQAAHKRLFEPRMELFHSVRARLQDARAQLNDAFRKGSMDFTPARPEGGSIGVAFMESPGASVDRILNVDTRIALLAYIERTVKMTGPQDGSSPATEGPREVNLVQRAILAGLGILLFIGLLTYFLRRPARLG</sequence>